<evidence type="ECO:0008006" key="17">
    <source>
        <dbReference type="Google" id="ProtNLM"/>
    </source>
</evidence>
<evidence type="ECO:0000256" key="7">
    <source>
        <dbReference type="ARBA" id="ARBA00022737"/>
    </source>
</evidence>
<dbReference type="InterPro" id="IPR032675">
    <property type="entry name" value="LRR_dom_sf"/>
</dbReference>
<keyword evidence="4" id="KW-0433">Leucine-rich repeat</keyword>
<dbReference type="PANTHER" id="PTHR48063:SF90">
    <property type="entry name" value="OS11G0565920 PROTEIN"/>
    <property type="match status" value="1"/>
</dbReference>
<sequence>MLCWLTSHALCSTEAVKVVSEGCSPAERDALLLLKAGIRNSSALLSSWAAQADCCAWSGVVCRNRSGDVRVAELNLQNPNAEQTNEYDTALSGELLNPSLSSLTALRSLNLSYNDLGGAPIPAFVGSLRQLRVLDLRWCNFAGNLPPHLGNLTNLRYLDLKSNSFLQDRPRVDSSLDWLKALSSLTYLDMSDVDLSAAAYNWVSTINSLPALRQLKLFLCNLDVPPSLDLELNLTSLTTLDLSLNRFHSTFPNWLWNLTGLLSLQLGNSRLQGQLPPEIGNLINLVNLDLSLNSLHGPLPTSIWKLKNLANLDLSFNFLGDSLPTGIMNLSSLSTLNLANCSLTGPIPTELGNLTTLKYLYLDLNSLSGRVPGEIGKLLDLAQLDLSANSLRGNISEFHISNLTRFPGWLRWQHSIKSINLYNTGIEDTLPEWFWNSSSSTILAVDFSRNKICGALPTSLERPLPSTLFTPHLSYLILSHNHINGRIPSDVCDCMRLERFNLSNNQIFGEIPGCWPEGSLLSFVHLGNNMLSGEIPSSVGNLTRLEFLHLNDNNLSGRLPFSLQKCSQLLVVDLGDNKFSGNVPVWIGQSWLQLRALRLRSNMFDGDIAPQLGQLRDLQIVDLSNNTLSGPIPDSFGNFSALISTSARPLPPFFTMFVGSGDYEGIESMALVTKGDQLMFSTILYLVKTIDLSSNNLSGEIPKELGYLAGLHTLNLSRNYFRGEIPDDIGRMGSLETLDLSLNCLSGRIPQAMSELNYLNHLNLSYNNLSGEIPFGNQLQTLDDASIYISNPYLCGVLINKSCFNGNNINASSEEYGMASQMLSIYLSHALGFLIGLWSVFVLLLFQKDWRNSYFKMIDKVYEATKIKMRN</sequence>
<evidence type="ECO:0000256" key="11">
    <source>
        <dbReference type="SAM" id="Phobius"/>
    </source>
</evidence>
<evidence type="ECO:0000256" key="9">
    <source>
        <dbReference type="ARBA" id="ARBA00023136"/>
    </source>
</evidence>
<evidence type="ECO:0000256" key="1">
    <source>
        <dbReference type="ARBA" id="ARBA00004251"/>
    </source>
</evidence>
<evidence type="ECO:0000313" key="16">
    <source>
        <dbReference type="Proteomes" id="UP000734854"/>
    </source>
</evidence>
<feature type="transmembrane region" description="Helical" evidence="11">
    <location>
        <begin position="823"/>
        <end position="846"/>
    </location>
</feature>
<dbReference type="InterPro" id="IPR001611">
    <property type="entry name" value="Leu-rich_rpt"/>
</dbReference>
<feature type="chain" id="PRO_5035240978" description="Leucine-rich repeat-containing N-terminal plant-type domain-containing protein" evidence="12">
    <location>
        <begin position="16"/>
        <end position="871"/>
    </location>
</feature>
<dbReference type="Pfam" id="PF13855">
    <property type="entry name" value="LRR_8"/>
    <property type="match status" value="1"/>
</dbReference>
<dbReference type="Pfam" id="PF00560">
    <property type="entry name" value="LRR_1"/>
    <property type="match status" value="7"/>
</dbReference>
<evidence type="ECO:0000256" key="10">
    <source>
        <dbReference type="ARBA" id="ARBA00023180"/>
    </source>
</evidence>
<comment type="similarity">
    <text evidence="2">Belongs to the RLP family.</text>
</comment>
<feature type="domain" description="Leucine-rich repeat-containing N-terminal plant-type" evidence="13">
    <location>
        <begin position="25"/>
        <end position="62"/>
    </location>
</feature>
<dbReference type="InterPro" id="IPR055414">
    <property type="entry name" value="LRR_R13L4/SHOC2-like"/>
</dbReference>
<proteinExistence type="inferred from homology"/>
<keyword evidence="3" id="KW-1003">Cell membrane</keyword>
<dbReference type="Proteomes" id="UP000734854">
    <property type="component" value="Unassembled WGS sequence"/>
</dbReference>
<dbReference type="FunFam" id="3.80.10.10:FF:000095">
    <property type="entry name" value="LRR receptor-like serine/threonine-protein kinase GSO1"/>
    <property type="match status" value="2"/>
</dbReference>
<feature type="domain" description="Disease resistance R13L4/SHOC-2-like LRR" evidence="14">
    <location>
        <begin position="252"/>
        <end position="441"/>
    </location>
</feature>
<keyword evidence="8 11" id="KW-1133">Transmembrane helix</keyword>
<dbReference type="InterPro" id="IPR046956">
    <property type="entry name" value="RLP23-like"/>
</dbReference>
<dbReference type="InterPro" id="IPR013210">
    <property type="entry name" value="LRR_N_plant-typ"/>
</dbReference>
<comment type="caution">
    <text evidence="15">The sequence shown here is derived from an EMBL/GenBank/DDBJ whole genome shotgun (WGS) entry which is preliminary data.</text>
</comment>
<dbReference type="InterPro" id="IPR003591">
    <property type="entry name" value="Leu-rich_rpt_typical-subtyp"/>
</dbReference>
<keyword evidence="7" id="KW-0677">Repeat</keyword>
<evidence type="ECO:0000259" key="14">
    <source>
        <dbReference type="Pfam" id="PF23598"/>
    </source>
</evidence>
<dbReference type="EMBL" id="JACMSC010000011">
    <property type="protein sequence ID" value="KAG6500701.1"/>
    <property type="molecule type" value="Genomic_DNA"/>
</dbReference>
<feature type="signal peptide" evidence="12">
    <location>
        <begin position="1"/>
        <end position="15"/>
    </location>
</feature>
<keyword evidence="6 12" id="KW-0732">Signal</keyword>
<gene>
    <name evidence="15" type="ORF">ZIOFF_040551</name>
</gene>
<keyword evidence="10" id="KW-0325">Glycoprotein</keyword>
<dbReference type="SMART" id="SM00369">
    <property type="entry name" value="LRR_TYP"/>
    <property type="match status" value="10"/>
</dbReference>
<dbReference type="FunFam" id="3.80.10.10:FF:000111">
    <property type="entry name" value="LRR receptor-like serine/threonine-protein kinase ERECTA"/>
    <property type="match status" value="1"/>
</dbReference>
<evidence type="ECO:0000256" key="12">
    <source>
        <dbReference type="SAM" id="SignalP"/>
    </source>
</evidence>
<dbReference type="GO" id="GO:0005886">
    <property type="term" value="C:plasma membrane"/>
    <property type="evidence" value="ECO:0007669"/>
    <property type="project" value="UniProtKB-SubCell"/>
</dbReference>
<evidence type="ECO:0000256" key="4">
    <source>
        <dbReference type="ARBA" id="ARBA00022614"/>
    </source>
</evidence>
<reference evidence="15 16" key="1">
    <citation type="submission" date="2020-08" db="EMBL/GenBank/DDBJ databases">
        <title>Plant Genome Project.</title>
        <authorList>
            <person name="Zhang R.-G."/>
        </authorList>
    </citation>
    <scope>NUCLEOTIDE SEQUENCE [LARGE SCALE GENOMIC DNA]</scope>
    <source>
        <tissue evidence="15">Rhizome</tissue>
    </source>
</reference>
<organism evidence="15 16">
    <name type="scientific">Zingiber officinale</name>
    <name type="common">Ginger</name>
    <name type="synonym">Amomum zingiber</name>
    <dbReference type="NCBI Taxonomy" id="94328"/>
    <lineage>
        <taxon>Eukaryota</taxon>
        <taxon>Viridiplantae</taxon>
        <taxon>Streptophyta</taxon>
        <taxon>Embryophyta</taxon>
        <taxon>Tracheophyta</taxon>
        <taxon>Spermatophyta</taxon>
        <taxon>Magnoliopsida</taxon>
        <taxon>Liliopsida</taxon>
        <taxon>Zingiberales</taxon>
        <taxon>Zingiberaceae</taxon>
        <taxon>Zingiber</taxon>
    </lineage>
</organism>
<dbReference type="PANTHER" id="PTHR48063">
    <property type="entry name" value="LRR RECEPTOR-LIKE KINASE"/>
    <property type="match status" value="1"/>
</dbReference>
<dbReference type="SUPFAM" id="SSF52047">
    <property type="entry name" value="RNI-like"/>
    <property type="match status" value="2"/>
</dbReference>
<evidence type="ECO:0000256" key="8">
    <source>
        <dbReference type="ARBA" id="ARBA00022989"/>
    </source>
</evidence>
<evidence type="ECO:0000256" key="6">
    <source>
        <dbReference type="ARBA" id="ARBA00022729"/>
    </source>
</evidence>
<evidence type="ECO:0000259" key="13">
    <source>
        <dbReference type="Pfam" id="PF08263"/>
    </source>
</evidence>
<keyword evidence="9 11" id="KW-0472">Membrane</keyword>
<dbReference type="Gene3D" id="3.80.10.10">
    <property type="entry name" value="Ribonuclease Inhibitor"/>
    <property type="match status" value="4"/>
</dbReference>
<evidence type="ECO:0000313" key="15">
    <source>
        <dbReference type="EMBL" id="KAG6500701.1"/>
    </source>
</evidence>
<evidence type="ECO:0000256" key="2">
    <source>
        <dbReference type="ARBA" id="ARBA00009592"/>
    </source>
</evidence>
<dbReference type="Pfam" id="PF23598">
    <property type="entry name" value="LRR_14"/>
    <property type="match status" value="1"/>
</dbReference>
<keyword evidence="16" id="KW-1185">Reference proteome</keyword>
<dbReference type="AlphaFoldDB" id="A0A8J5G6F4"/>
<keyword evidence="5 11" id="KW-0812">Transmembrane</keyword>
<name>A0A8J5G6F4_ZINOF</name>
<dbReference type="Pfam" id="PF08263">
    <property type="entry name" value="LRRNT_2"/>
    <property type="match status" value="1"/>
</dbReference>
<evidence type="ECO:0000256" key="5">
    <source>
        <dbReference type="ARBA" id="ARBA00022692"/>
    </source>
</evidence>
<accession>A0A8J5G6F4</accession>
<evidence type="ECO:0000256" key="3">
    <source>
        <dbReference type="ARBA" id="ARBA00022475"/>
    </source>
</evidence>
<protein>
    <recommendedName>
        <fullName evidence="17">Leucine-rich repeat-containing N-terminal plant-type domain-containing protein</fullName>
    </recommendedName>
</protein>
<comment type="subcellular location">
    <subcellularLocation>
        <location evidence="1">Cell membrane</location>
        <topology evidence="1">Single-pass type I membrane protein</topology>
    </subcellularLocation>
</comment>